<dbReference type="KEGG" id="pzi:CWO85_01405"/>
<evidence type="ECO:0000313" key="5">
    <source>
        <dbReference type="EMBL" id="AYJ01185.1"/>
    </source>
</evidence>
<dbReference type="Proteomes" id="UP000272462">
    <property type="component" value="Chromosome"/>
</dbReference>
<keyword evidence="4" id="KW-1133">Transmembrane helix</keyword>
<evidence type="ECO:0000256" key="3">
    <source>
        <dbReference type="ARBA" id="ARBA00022729"/>
    </source>
</evidence>
<evidence type="ECO:0000256" key="2">
    <source>
        <dbReference type="ARBA" id="ARBA00022448"/>
    </source>
</evidence>
<organism evidence="5 6">
    <name type="scientific">Ziziphus jujuba witches'-broom phytoplasma</name>
    <dbReference type="NCBI Taxonomy" id="135727"/>
    <lineage>
        <taxon>Bacteria</taxon>
        <taxon>Bacillati</taxon>
        <taxon>Mycoplasmatota</taxon>
        <taxon>Mollicutes</taxon>
        <taxon>Acholeplasmatales</taxon>
        <taxon>Acholeplasmataceae</taxon>
        <taxon>Candidatus Phytoplasma</taxon>
        <taxon>16SrV (Elm yellows group)</taxon>
    </lineage>
</organism>
<name>A0A660HME2_ZIZJU</name>
<dbReference type="EMBL" id="CP025121">
    <property type="protein sequence ID" value="AYJ01185.1"/>
    <property type="molecule type" value="Genomic_DNA"/>
</dbReference>
<keyword evidence="4" id="KW-0812">Transmembrane</keyword>
<dbReference type="RefSeq" id="WP_121463916.1">
    <property type="nucleotide sequence ID" value="NZ_CP025121.1"/>
</dbReference>
<proteinExistence type="inferred from homology"/>
<keyword evidence="3" id="KW-0732">Signal</keyword>
<reference evidence="5 6" key="1">
    <citation type="journal article" date="2018" name="BMC Genomics">
        <title>Comparative genome analysis of jujube witches'-broom Phytoplasma, an obligate pathogen that causes jujube witches'-broom disease.</title>
        <authorList>
            <person name="Wang J."/>
            <person name="Song L."/>
            <person name="Jiao Q."/>
            <person name="Yang S."/>
            <person name="Gao R."/>
            <person name="Lu X."/>
            <person name="Zhou G."/>
        </authorList>
    </citation>
    <scope>NUCLEOTIDE SEQUENCE [LARGE SCALE GENOMIC DNA]</scope>
    <source>
        <strain evidence="5">Jwb-nky</strain>
    </source>
</reference>
<dbReference type="Gene3D" id="3.40.190.10">
    <property type="entry name" value="Periplasmic binding protein-like II"/>
    <property type="match status" value="1"/>
</dbReference>
<protein>
    <recommendedName>
        <fullName evidence="7">Solute-binding protein family 5 domain-containing protein</fullName>
    </recommendedName>
</protein>
<dbReference type="SUPFAM" id="SSF53850">
    <property type="entry name" value="Periplasmic binding protein-like II"/>
    <property type="match status" value="1"/>
</dbReference>
<dbReference type="OrthoDB" id="383714at2"/>
<dbReference type="InterPro" id="IPR039424">
    <property type="entry name" value="SBP_5"/>
</dbReference>
<dbReference type="AlphaFoldDB" id="A0A660HME2"/>
<comment type="similarity">
    <text evidence="1">Belongs to the bacterial solute-binding protein 5 family.</text>
</comment>
<dbReference type="GO" id="GO:1904680">
    <property type="term" value="F:peptide transmembrane transporter activity"/>
    <property type="evidence" value="ECO:0007669"/>
    <property type="project" value="TreeGrafter"/>
</dbReference>
<dbReference type="PANTHER" id="PTHR30290">
    <property type="entry name" value="PERIPLASMIC BINDING COMPONENT OF ABC TRANSPORTER"/>
    <property type="match status" value="1"/>
</dbReference>
<evidence type="ECO:0008006" key="7">
    <source>
        <dbReference type="Google" id="ProtNLM"/>
    </source>
</evidence>
<accession>A0A660HME2</accession>
<sequence>MKKTKFIYTIIICFCLFLIILICYFISKIKQNQKNKSISSSINIISSETYKKAVKELPSNLNPIKKTNNKNKQIEIIDLLRTPFLNIKPILKDSNDSKQNLKDCRQGYFEGVIKKMSFATSSNDFKTIDIREQGIDFFEESKQITGKDISDSCLEFELKNDILFENNQSINSDTIEFTLRNYLERGSELFSSDNKSLWFSIGKLKNAIHYYTSAKPSQDKRLTCFQKIDNYKFKIFFEPDYIKDNSLFEIIQSLNYILLFPLNIKLYDYGSPANPIISYGDYKIEEYDLEQGLLLKKNVNSLQKIIYIYYQIITSFEQQLNLFKSNQLNELETNESIIKDNNFQEYISVSNNKVISLIINLGDRHDASFRQNKEIYKKVPSILRDDDFKRALFCITGDIIKSLTNVEPQIFDKVKVDKVQEQSQINIMNLLNDSYSKWKFNNPNEKNISLDLVYYTQNLLQQEIAEQLKNKIENLKIDNNFIFSVNLIPVNISPHAGDISLAEFQKVYDLIITHISLPINKFDDYVNILEKINIDDKITFSLSFRDINNEQINELKNILELQETDLEQIKIDQLKHIYQKVQEKANNPQKQLFLDSLIKTMEQKIKEQKALYPLYEDKKFIAFKNIKSSKLDFCPFLDIIKTNYFDLNK</sequence>
<keyword evidence="6" id="KW-1185">Reference proteome</keyword>
<keyword evidence="2" id="KW-0813">Transport</keyword>
<evidence type="ECO:0000256" key="4">
    <source>
        <dbReference type="SAM" id="Phobius"/>
    </source>
</evidence>
<keyword evidence="4" id="KW-0472">Membrane</keyword>
<dbReference type="PANTHER" id="PTHR30290:SF9">
    <property type="entry name" value="OLIGOPEPTIDE-BINDING PROTEIN APPA"/>
    <property type="match status" value="1"/>
</dbReference>
<evidence type="ECO:0000313" key="6">
    <source>
        <dbReference type="Proteomes" id="UP000272462"/>
    </source>
</evidence>
<gene>
    <name evidence="5" type="ORF">CWO85_01405</name>
</gene>
<feature type="transmembrane region" description="Helical" evidence="4">
    <location>
        <begin position="6"/>
        <end position="26"/>
    </location>
</feature>
<evidence type="ECO:0000256" key="1">
    <source>
        <dbReference type="ARBA" id="ARBA00005695"/>
    </source>
</evidence>
<dbReference type="GO" id="GO:0015833">
    <property type="term" value="P:peptide transport"/>
    <property type="evidence" value="ECO:0007669"/>
    <property type="project" value="TreeGrafter"/>
</dbReference>